<evidence type="ECO:0000313" key="1">
    <source>
        <dbReference type="EMBL" id="MFC0391370.1"/>
    </source>
</evidence>
<dbReference type="InterPro" id="IPR036249">
    <property type="entry name" value="Thioredoxin-like_sf"/>
</dbReference>
<dbReference type="SUPFAM" id="SSF52833">
    <property type="entry name" value="Thioredoxin-like"/>
    <property type="match status" value="1"/>
</dbReference>
<organism evidence="1 2">
    <name type="scientific">Paenibacillus mendelii</name>
    <dbReference type="NCBI Taxonomy" id="206163"/>
    <lineage>
        <taxon>Bacteria</taxon>
        <taxon>Bacillati</taxon>
        <taxon>Bacillota</taxon>
        <taxon>Bacilli</taxon>
        <taxon>Bacillales</taxon>
        <taxon>Paenibacillaceae</taxon>
        <taxon>Paenibacillus</taxon>
    </lineage>
</organism>
<dbReference type="Gene3D" id="3.40.30.10">
    <property type="entry name" value="Glutaredoxin"/>
    <property type="match status" value="1"/>
</dbReference>
<reference evidence="1 2" key="1">
    <citation type="submission" date="2024-09" db="EMBL/GenBank/DDBJ databases">
        <authorList>
            <person name="Sun Q."/>
            <person name="Mori K."/>
        </authorList>
    </citation>
    <scope>NUCLEOTIDE SEQUENCE [LARGE SCALE GENOMIC DNA]</scope>
    <source>
        <strain evidence="1 2">CCM 4839</strain>
    </source>
</reference>
<dbReference type="Pfam" id="PF01257">
    <property type="entry name" value="2Fe-2S_thioredx"/>
    <property type="match status" value="1"/>
</dbReference>
<protein>
    <submittedName>
        <fullName evidence="1">Ferredoxin</fullName>
    </submittedName>
</protein>
<proteinExistence type="predicted"/>
<name>A0ABV6J664_9BACL</name>
<dbReference type="RefSeq" id="WP_204817997.1">
    <property type="nucleotide sequence ID" value="NZ_JANHOF010000004.1"/>
</dbReference>
<gene>
    <name evidence="1" type="ORF">ACFFJ8_08280</name>
</gene>
<evidence type="ECO:0000313" key="2">
    <source>
        <dbReference type="Proteomes" id="UP001589818"/>
    </source>
</evidence>
<dbReference type="EMBL" id="JBHLVF010000010">
    <property type="protein sequence ID" value="MFC0391370.1"/>
    <property type="molecule type" value="Genomic_DNA"/>
</dbReference>
<sequence length="118" mass="13537">MTTWNLQKTRCHLLICNGGSCIKRGGEEVIQEIRREIKKLNADNIIHTTRTRCNGRCADACVVIAYPDGIWYRDITPETGRQLVRRHVVGQHLEEQVVYTYEHQFIASERAVEGITKG</sequence>
<accession>A0ABV6J664</accession>
<comment type="caution">
    <text evidence="1">The sequence shown here is derived from an EMBL/GenBank/DDBJ whole genome shotgun (WGS) entry which is preliminary data.</text>
</comment>
<keyword evidence="2" id="KW-1185">Reference proteome</keyword>
<dbReference type="CDD" id="cd02980">
    <property type="entry name" value="TRX_Fd_family"/>
    <property type="match status" value="1"/>
</dbReference>
<dbReference type="Proteomes" id="UP001589818">
    <property type="component" value="Unassembled WGS sequence"/>
</dbReference>